<accession>A0ABP9PUM0</accession>
<comment type="similarity">
    <text evidence="1">Belongs to the peptidase M4 family.</text>
</comment>
<dbReference type="InterPro" id="IPR032109">
    <property type="entry name" value="Big_3_5"/>
</dbReference>
<evidence type="ECO:0000256" key="5">
    <source>
        <dbReference type="ARBA" id="ARBA00022801"/>
    </source>
</evidence>
<dbReference type="SUPFAM" id="SSF55486">
    <property type="entry name" value="Metalloproteases ('zincins'), catalytic domain"/>
    <property type="match status" value="1"/>
</dbReference>
<evidence type="ECO:0000259" key="10">
    <source>
        <dbReference type="Pfam" id="PF02225"/>
    </source>
</evidence>
<dbReference type="Gene3D" id="3.10.170.10">
    <property type="match status" value="1"/>
</dbReference>
<dbReference type="InterPro" id="IPR003137">
    <property type="entry name" value="PA_domain"/>
</dbReference>
<evidence type="ECO:0000313" key="15">
    <source>
        <dbReference type="Proteomes" id="UP001500221"/>
    </source>
</evidence>
<keyword evidence="7" id="KW-0482">Metalloprotease</keyword>
<keyword evidence="2" id="KW-0645">Protease</keyword>
<feature type="domain" description="PA" evidence="10">
    <location>
        <begin position="441"/>
        <end position="526"/>
    </location>
</feature>
<feature type="domain" description="Peptidase M4 C-terminal" evidence="11">
    <location>
        <begin position="540"/>
        <end position="675"/>
    </location>
</feature>
<keyword evidence="15" id="KW-1185">Reference proteome</keyword>
<gene>
    <name evidence="14" type="ORF">GCM10023340_32600</name>
</gene>
<evidence type="ECO:0000313" key="14">
    <source>
        <dbReference type="EMBL" id="GAA5152377.1"/>
    </source>
</evidence>
<dbReference type="PRINTS" id="PR00730">
    <property type="entry name" value="THERMOLYSIN"/>
</dbReference>
<keyword evidence="3" id="KW-0479">Metal-binding</keyword>
<dbReference type="Gene3D" id="1.10.390.10">
    <property type="entry name" value="Neutral Protease Domain 2"/>
    <property type="match status" value="2"/>
</dbReference>
<feature type="domain" description="Peptidase M4" evidence="9">
    <location>
        <begin position="284"/>
        <end position="353"/>
    </location>
</feature>
<dbReference type="PANTHER" id="PTHR33794:SF1">
    <property type="entry name" value="BACILLOLYSIN"/>
    <property type="match status" value="1"/>
</dbReference>
<dbReference type="InterPro" id="IPR050728">
    <property type="entry name" value="Zinc_Metalloprotease_M4"/>
</dbReference>
<feature type="domain" description="Bacterial Ig-like" evidence="13">
    <location>
        <begin position="1044"/>
        <end position="1122"/>
    </location>
</feature>
<dbReference type="Gene3D" id="3.10.450.490">
    <property type="match status" value="1"/>
</dbReference>
<dbReference type="Pfam" id="PF02868">
    <property type="entry name" value="Peptidase_M4_C"/>
    <property type="match status" value="1"/>
</dbReference>
<dbReference type="Gene3D" id="2.60.40.10">
    <property type="entry name" value="Immunoglobulins"/>
    <property type="match status" value="2"/>
</dbReference>
<sequence length="1218" mass="127929">MAMVGVALSATPAAPSLAAAPTTPKAAADDPSLLSQMRQEADGTLRSSTERATGKLGFVGVRGADDDLLPGVAGRTVAQAVSKADGYLADYAKAFGADAKQLVRNDVSTDGYGRTITYVQRYRGVNVYGAELRAHVARSGELTSVNGELVPFEAVDTTADLSAAEAGKRAVALVKAQPPATDGAIGLKGLRADKVALVVYKRGLLQGLTNGATELVYQVEVTNGSSVRDMVFLNADTGKVVNRYTMLADALERELYEESPDTAPVWKEGDAFPGDLNEDQQNLVRSAGETYWLYKNTFGRDSYDGEGATMKTVNNDPRINCPNANWNGVTTNYCDGVTSDDVVSHEWTHAYTEYTHGLIYQWQSGALNEGYSDIFGETLDLLNDREDEGEGDINAQRPDGLCSQFSPARPLLTINAPSDIAKDCLTGGASFGEQLDAEGITGDVVIAEDAAEAGGTTTDGCSDYTNQAEAAGKIVMVDRGLCSFVEKAQKATEMGAAALIIGNRDDAPIGMSGDNPDVVTTVSIGLTDRESIRDAVEAGDTVNVTMRDASGDDKANSYRWLIGEKSGSFGGAIRDMWNPTCYGDPGKVSDAEYKCSTDDNGGVHGNSGVINHGYALLVDGGTSNGVTVEGLGFDKALNIYYRAMTEYQTPASNFVDHADSLYAACTDLVGKAYNKVEIGGPGGSNAPVRSAKKISLADCDQVNNMAEAVELRLDPTEQCGWEPLFEQGAPQPADCGDGSSVSLLSEDFEQGLTNWSLSSFNPYGGLTQKWKTVREQDYYGDHTSAVAYGPAPDRGACDGGTNDFSSVDYMTSPVITVPANASSPRMAWEHSIASEVGFDGGTVQVKVADGEWETVPAEAYTFNAPGRLSTAAEQNTNPLAGEPGFTGTDPNKLYSEWGTSAIDLTQLETPVAAGEEMQVRFAIGRDGCGGSLGWFVDNVELVACADDVPTVTAQRHTPEPVTVGEPHSITATVTGTTADVVATIGGEEVGRATPPAEGGTVTIDLPTDLPVGTHEVTLTSGSATDTITITIVAKPSAFAVFQRTPEPSTYGEPSILEMLLEAEDATGTVTVRTGGQQIGTGEVDQGYAGVELPATLPAGNHTLRVIYSGDDTYAPTEDTVAIVINKAGTTTTVTQAPKTVKRTKTATVRVKVDPAAPGTVVLKSGGTSFGSAKVVNGVAKITTRKLNKVGTFRMTATYQGDKNHSASSSAVFVIKVVK</sequence>
<dbReference type="Pfam" id="PF16640">
    <property type="entry name" value="Big_3_5"/>
    <property type="match status" value="2"/>
</dbReference>
<proteinExistence type="inferred from homology"/>
<reference evidence="15" key="1">
    <citation type="journal article" date="2019" name="Int. J. Syst. Evol. Microbiol.">
        <title>The Global Catalogue of Microorganisms (GCM) 10K type strain sequencing project: providing services to taxonomists for standard genome sequencing and annotation.</title>
        <authorList>
            <consortium name="The Broad Institute Genomics Platform"/>
            <consortium name="The Broad Institute Genome Sequencing Center for Infectious Disease"/>
            <person name="Wu L."/>
            <person name="Ma J."/>
        </authorList>
    </citation>
    <scope>NUCLEOTIDE SEQUENCE [LARGE SCALE GENOMIC DNA]</scope>
    <source>
        <strain evidence="15">JCM 18459</strain>
    </source>
</reference>
<feature type="domain" description="FTP" evidence="12">
    <location>
        <begin position="101"/>
        <end position="149"/>
    </location>
</feature>
<protein>
    <recommendedName>
        <fullName evidence="16">M4 family peptidase</fullName>
    </recommendedName>
</protein>
<dbReference type="SUPFAM" id="SSF52025">
    <property type="entry name" value="PA domain"/>
    <property type="match status" value="1"/>
</dbReference>
<evidence type="ECO:0000256" key="2">
    <source>
        <dbReference type="ARBA" id="ARBA00022670"/>
    </source>
</evidence>
<dbReference type="InterPro" id="IPR013783">
    <property type="entry name" value="Ig-like_fold"/>
</dbReference>
<dbReference type="InterPro" id="IPR001570">
    <property type="entry name" value="Peptidase_M4_C_domain"/>
</dbReference>
<feature type="chain" id="PRO_5046926953" description="M4 family peptidase" evidence="8">
    <location>
        <begin position="19"/>
        <end position="1218"/>
    </location>
</feature>
<keyword evidence="6" id="KW-0862">Zinc</keyword>
<dbReference type="Pfam" id="PF01447">
    <property type="entry name" value="Peptidase_M4"/>
    <property type="match status" value="1"/>
</dbReference>
<evidence type="ECO:0000259" key="11">
    <source>
        <dbReference type="Pfam" id="PF02868"/>
    </source>
</evidence>
<dbReference type="InterPro" id="IPR046450">
    <property type="entry name" value="PA_dom_sf"/>
</dbReference>
<evidence type="ECO:0000256" key="3">
    <source>
        <dbReference type="ARBA" id="ARBA00022723"/>
    </source>
</evidence>
<dbReference type="Proteomes" id="UP001500221">
    <property type="component" value="Unassembled WGS sequence"/>
</dbReference>
<feature type="domain" description="Bacterial Ig-like" evidence="13">
    <location>
        <begin position="1133"/>
        <end position="1216"/>
    </location>
</feature>
<dbReference type="InterPro" id="IPR023612">
    <property type="entry name" value="Peptidase_M4"/>
</dbReference>
<keyword evidence="4 8" id="KW-0732">Signal</keyword>
<keyword evidence="5" id="KW-0378">Hydrolase</keyword>
<evidence type="ECO:0000256" key="8">
    <source>
        <dbReference type="SAM" id="SignalP"/>
    </source>
</evidence>
<dbReference type="Gene3D" id="3.50.30.30">
    <property type="match status" value="1"/>
</dbReference>
<evidence type="ECO:0000256" key="6">
    <source>
        <dbReference type="ARBA" id="ARBA00022833"/>
    </source>
</evidence>
<evidence type="ECO:0000259" key="13">
    <source>
        <dbReference type="Pfam" id="PF16640"/>
    </source>
</evidence>
<evidence type="ECO:0000256" key="1">
    <source>
        <dbReference type="ARBA" id="ARBA00009388"/>
    </source>
</evidence>
<comment type="caution">
    <text evidence="14">The sequence shown here is derived from an EMBL/GenBank/DDBJ whole genome shotgun (WGS) entry which is preliminary data.</text>
</comment>
<evidence type="ECO:0000259" key="12">
    <source>
        <dbReference type="Pfam" id="PF07504"/>
    </source>
</evidence>
<name>A0ABP9PUM0_9ACTN</name>
<dbReference type="PANTHER" id="PTHR33794">
    <property type="entry name" value="BACILLOLYSIN"/>
    <property type="match status" value="1"/>
</dbReference>
<evidence type="ECO:0000256" key="4">
    <source>
        <dbReference type="ARBA" id="ARBA00022729"/>
    </source>
</evidence>
<organism evidence="14 15">
    <name type="scientific">Nocardioides marinquilinus</name>
    <dbReference type="NCBI Taxonomy" id="1210400"/>
    <lineage>
        <taxon>Bacteria</taxon>
        <taxon>Bacillati</taxon>
        <taxon>Actinomycetota</taxon>
        <taxon>Actinomycetes</taxon>
        <taxon>Propionibacteriales</taxon>
        <taxon>Nocardioidaceae</taxon>
        <taxon>Nocardioides</taxon>
    </lineage>
</organism>
<dbReference type="Pfam" id="PF07504">
    <property type="entry name" value="FTP"/>
    <property type="match status" value="1"/>
</dbReference>
<dbReference type="InterPro" id="IPR011096">
    <property type="entry name" value="FTP_domain"/>
</dbReference>
<dbReference type="CDD" id="cd04818">
    <property type="entry name" value="PA_subtilisin_1"/>
    <property type="match status" value="1"/>
</dbReference>
<dbReference type="EMBL" id="BAABKG010000004">
    <property type="protein sequence ID" value="GAA5152377.1"/>
    <property type="molecule type" value="Genomic_DNA"/>
</dbReference>
<dbReference type="Pfam" id="PF02225">
    <property type="entry name" value="PA"/>
    <property type="match status" value="1"/>
</dbReference>
<evidence type="ECO:0008006" key="16">
    <source>
        <dbReference type="Google" id="ProtNLM"/>
    </source>
</evidence>
<evidence type="ECO:0000256" key="7">
    <source>
        <dbReference type="ARBA" id="ARBA00023049"/>
    </source>
</evidence>
<feature type="signal peptide" evidence="8">
    <location>
        <begin position="1"/>
        <end position="18"/>
    </location>
</feature>
<dbReference type="InterPro" id="IPR027268">
    <property type="entry name" value="Peptidase_M4/M1_CTD_sf"/>
</dbReference>
<dbReference type="InterPro" id="IPR013856">
    <property type="entry name" value="Peptidase_M4_domain"/>
</dbReference>
<evidence type="ECO:0000259" key="9">
    <source>
        <dbReference type="Pfam" id="PF01447"/>
    </source>
</evidence>